<dbReference type="InterPro" id="IPR046461">
    <property type="entry name" value="TerL_ATPase"/>
</dbReference>
<proteinExistence type="predicted"/>
<dbReference type="Pfam" id="PF20441">
    <property type="entry name" value="TerL_nuclease"/>
    <property type="match status" value="1"/>
</dbReference>
<dbReference type="PANTHER" id="PTHR41287:SF1">
    <property type="entry name" value="PROTEIN YMFN"/>
    <property type="match status" value="1"/>
</dbReference>
<gene>
    <name evidence="3" type="ORF">ETD86_34795</name>
</gene>
<reference evidence="3 4" key="1">
    <citation type="submission" date="2019-05" db="EMBL/GenBank/DDBJ databases">
        <title>Draft genome sequence of Nonomuraea turkmeniaca DSM 43926.</title>
        <authorList>
            <person name="Saricaoglu S."/>
            <person name="Isik K."/>
        </authorList>
    </citation>
    <scope>NUCLEOTIDE SEQUENCE [LARGE SCALE GENOMIC DNA]</scope>
    <source>
        <strain evidence="3 4">DSM 43926</strain>
    </source>
</reference>
<dbReference type="OrthoDB" id="3197057at2"/>
<dbReference type="PANTHER" id="PTHR41287">
    <property type="match status" value="1"/>
</dbReference>
<evidence type="ECO:0000259" key="1">
    <source>
        <dbReference type="Pfam" id="PF03354"/>
    </source>
</evidence>
<dbReference type="Gene3D" id="3.40.50.300">
    <property type="entry name" value="P-loop containing nucleotide triphosphate hydrolases"/>
    <property type="match status" value="1"/>
</dbReference>
<feature type="domain" description="Terminase large subunit-like ATPase" evidence="1">
    <location>
        <begin position="54"/>
        <end position="221"/>
    </location>
</feature>
<evidence type="ECO:0000313" key="3">
    <source>
        <dbReference type="EMBL" id="TMR11762.1"/>
    </source>
</evidence>
<dbReference type="InterPro" id="IPR005021">
    <property type="entry name" value="Terminase_largesu-like"/>
</dbReference>
<evidence type="ECO:0000259" key="2">
    <source>
        <dbReference type="Pfam" id="PF20441"/>
    </source>
</evidence>
<dbReference type="GO" id="GO:0004519">
    <property type="term" value="F:endonuclease activity"/>
    <property type="evidence" value="ECO:0007669"/>
    <property type="project" value="InterPro"/>
</dbReference>
<name>A0A5S4F6J4_9ACTN</name>
<dbReference type="InterPro" id="IPR046462">
    <property type="entry name" value="TerL_nuclease"/>
</dbReference>
<keyword evidence="4" id="KW-1185">Reference proteome</keyword>
<organism evidence="3 4">
    <name type="scientific">Nonomuraea turkmeniaca</name>
    <dbReference type="NCBI Taxonomy" id="103838"/>
    <lineage>
        <taxon>Bacteria</taxon>
        <taxon>Bacillati</taxon>
        <taxon>Actinomycetota</taxon>
        <taxon>Actinomycetes</taxon>
        <taxon>Streptosporangiales</taxon>
        <taxon>Streptosporangiaceae</taxon>
        <taxon>Nonomuraea</taxon>
    </lineage>
</organism>
<feature type="domain" description="Terminase large subunit-like endonuclease" evidence="2">
    <location>
        <begin position="381"/>
        <end position="488"/>
    </location>
</feature>
<sequence>MRADGWPPRWLTKVPEADVRRGDGEHCSEFIEALCKVTKDSVAGASGAPILMRPWQRQVVGHLLARRPDGRYRHRQALIGVARKNGKSALGAGLALYGLVMGPQGGEVYSCAGEKEQARIVFGTARRMVEMEPELADVCKLYRDAIEIPSTGSVYRVLSAEAFSKEGLNPTLVLFDEVHVQPSRELWDVMALAMGARVEPLMVGITTAGVKSDSTGQDSLCYSLYQHGKRVVAGEVDDPSFFMAWWEPAAAEADHRVSETWREANPGYADLVAAEDFESSMRRTPEAEFRTKRCNQWVSSAVTWLPAGTWDACADPSRRVEPHSKVVLGFDGSRSGDCTGLVAVTVEERPHVEVLGLWEKPRDEVSWTVPRAEVKDAVREACRRFDVVEIAWDEYLWLDAAEDLEAEGLPVVIFPQNISRMGPATQRMYESVVDSGITHSGDPKLARHFANCTTKTDARGTRIVKDKPNSPRKIDLAVCAVMARERAAYWLGELALTGPNLW</sequence>
<dbReference type="Pfam" id="PF03354">
    <property type="entry name" value="TerL_ATPase"/>
    <property type="match status" value="1"/>
</dbReference>
<evidence type="ECO:0000313" key="4">
    <source>
        <dbReference type="Proteomes" id="UP000309128"/>
    </source>
</evidence>
<accession>A0A5S4F6J4</accession>
<dbReference type="Proteomes" id="UP000309128">
    <property type="component" value="Unassembled WGS sequence"/>
</dbReference>
<dbReference type="EMBL" id="VCKY01000149">
    <property type="protein sequence ID" value="TMR11762.1"/>
    <property type="molecule type" value="Genomic_DNA"/>
</dbReference>
<dbReference type="AlphaFoldDB" id="A0A5S4F6J4"/>
<dbReference type="Gene3D" id="3.30.420.240">
    <property type="match status" value="1"/>
</dbReference>
<comment type="caution">
    <text evidence="3">The sequence shown here is derived from an EMBL/GenBank/DDBJ whole genome shotgun (WGS) entry which is preliminary data.</text>
</comment>
<protein>
    <submittedName>
        <fullName evidence="3">Terminase large subunit</fullName>
    </submittedName>
</protein>
<dbReference type="InterPro" id="IPR027417">
    <property type="entry name" value="P-loop_NTPase"/>
</dbReference>